<keyword evidence="3" id="KW-1005">Bacterial flagellum biogenesis</keyword>
<evidence type="ECO:0000256" key="2">
    <source>
        <dbReference type="ARBA" id="ARBA00016013"/>
    </source>
</evidence>
<keyword evidence="6" id="KW-1185">Reference proteome</keyword>
<dbReference type="EMBL" id="PHFW01000002">
    <property type="protein sequence ID" value="PQM28781.1"/>
    <property type="molecule type" value="Genomic_DNA"/>
</dbReference>
<dbReference type="GO" id="GO:0044781">
    <property type="term" value="P:bacterial-type flagellum organization"/>
    <property type="evidence" value="ECO:0007669"/>
    <property type="project" value="UniProtKB-KW"/>
</dbReference>
<evidence type="ECO:0000256" key="3">
    <source>
        <dbReference type="ARBA" id="ARBA00022795"/>
    </source>
</evidence>
<keyword evidence="5" id="KW-0282">Flagellum</keyword>
<sequence>MAVDSISSQYQSYAPTQIKGQQLDQKDFLRLMTAQLSSQDPFNPVDNQQMVAQMAQFSSLAGVSETNSTLQKISDQLTAQTALLKDIKAATPAATPITTQEG</sequence>
<gene>
    <name evidence="5" type="ORF">CVO77_10180</name>
</gene>
<proteinExistence type="inferred from homology"/>
<dbReference type="InterPro" id="IPR005648">
    <property type="entry name" value="FlgD"/>
</dbReference>
<evidence type="ECO:0000313" key="6">
    <source>
        <dbReference type="Proteomes" id="UP000238954"/>
    </source>
</evidence>
<dbReference type="Pfam" id="PF03963">
    <property type="entry name" value="FlgD"/>
    <property type="match status" value="1"/>
</dbReference>
<reference evidence="6" key="1">
    <citation type="submission" date="2017-11" db="EMBL/GenBank/DDBJ databases">
        <title>The complete genome sequence of Sphingopyxis pomeranensis sp. nov. strain WS5A3p.</title>
        <authorList>
            <person name="Kaminski M.A."/>
        </authorList>
    </citation>
    <scope>NUCLEOTIDE SEQUENCE [LARGE SCALE GENOMIC DNA]</scope>
    <source>
        <strain evidence="6">WS5A3p</strain>
    </source>
</reference>
<comment type="function">
    <text evidence="4">Required for flagellar hook formation. May act as a scaffolding protein.</text>
</comment>
<evidence type="ECO:0000256" key="4">
    <source>
        <dbReference type="ARBA" id="ARBA00024746"/>
    </source>
</evidence>
<evidence type="ECO:0000256" key="1">
    <source>
        <dbReference type="ARBA" id="ARBA00010577"/>
    </source>
</evidence>
<accession>A0A2S8B8N9</accession>
<evidence type="ECO:0000313" key="5">
    <source>
        <dbReference type="EMBL" id="PQM28781.1"/>
    </source>
</evidence>
<protein>
    <recommendedName>
        <fullName evidence="2">Basal-body rod modification protein FlgD</fullName>
    </recommendedName>
</protein>
<comment type="caution">
    <text evidence="5">The sequence shown here is derived from an EMBL/GenBank/DDBJ whole genome shotgun (WGS) entry which is preliminary data.</text>
</comment>
<dbReference type="OrthoDB" id="9785233at2"/>
<keyword evidence="5" id="KW-0969">Cilium</keyword>
<keyword evidence="5" id="KW-0966">Cell projection</keyword>
<dbReference type="RefSeq" id="WP_105998948.1">
    <property type="nucleotide sequence ID" value="NZ_CM009578.1"/>
</dbReference>
<organism evidence="5 6">
    <name type="scientific">Sphingopyxis lindanitolerans</name>
    <dbReference type="NCBI Taxonomy" id="2054227"/>
    <lineage>
        <taxon>Bacteria</taxon>
        <taxon>Pseudomonadati</taxon>
        <taxon>Pseudomonadota</taxon>
        <taxon>Alphaproteobacteria</taxon>
        <taxon>Sphingomonadales</taxon>
        <taxon>Sphingomonadaceae</taxon>
        <taxon>Sphingopyxis</taxon>
    </lineage>
</organism>
<comment type="similarity">
    <text evidence="1">Belongs to the FlgD family.</text>
</comment>
<name>A0A2S8B8N9_9SPHN</name>
<dbReference type="AlphaFoldDB" id="A0A2S8B8N9"/>
<dbReference type="Proteomes" id="UP000238954">
    <property type="component" value="Chromosome"/>
</dbReference>